<dbReference type="SUPFAM" id="SSF49344">
    <property type="entry name" value="CBD9-like"/>
    <property type="match status" value="1"/>
</dbReference>
<evidence type="ECO:0000313" key="6">
    <source>
        <dbReference type="Proteomes" id="UP000187735"/>
    </source>
</evidence>
<dbReference type="CDD" id="cd01292">
    <property type="entry name" value="metallo-dependent_hydrolases"/>
    <property type="match status" value="1"/>
</dbReference>
<evidence type="ECO:0000256" key="1">
    <source>
        <dbReference type="ARBA" id="ARBA00023239"/>
    </source>
</evidence>
<feature type="domain" description="Amidohydrolase-related" evidence="3">
    <location>
        <begin position="296"/>
        <end position="607"/>
    </location>
</feature>
<protein>
    <submittedName>
        <fullName evidence="5">Putative metal-dependent hydrolase of the TIM-barrel fold protein</fullName>
    </submittedName>
</protein>
<dbReference type="GO" id="GO:0019748">
    <property type="term" value="P:secondary metabolic process"/>
    <property type="evidence" value="ECO:0007669"/>
    <property type="project" value="TreeGrafter"/>
</dbReference>
<sequence precursor="true">MVQQFSLSRHHRLLRAATLTAFIFSWTLAQPVDADEAKLSTPKLIIKKCEDFGVNGQGDAKQWQSVDWTPLNTRGKGQHDYTARIKMLYSDKGVYVLFDGTDKTLTATMKEDFLDLWNEDVYECFFWTNEKHPMYFEYEISPLGFELPILVPNLDGKFLGWRPWHYEGDKKIQKKVSVTGGQQKSMSQVTGWRAEVFIPYAVLEPLQNVPPKEGTKWRANFYRVDYDDDKVTAWDWARVGPSFHEHKKYGTIVFGKEVEEPEAKEDIRQLKLADWQPKSMMKTKVTRVNTPAFPVIDVHNHLGGGAKTLTDERVKRYLKEMDDAGVKTVVNLDGGWDNKLKETVAALDEAHPGRFLTFALINLSDFESEGWTERETNRLRKSFQAGAKGLKFHKSLGLSYRDKDGKLLGIDDARLDPIWALCGEMNRPVMIHTSDPAAFFTPLDRFNERWHELNDHPNWLFHGDKFPTREELLEQRNRAIARHPKTTFIGAHFGNNPENLEAVGKWLDKYPNFYVDIDARISELGRQPYSCRRFFIKYQDRILFGTDTTPKADAYRLYYRFMETDDEYFDTAESHHRQGFWNIYGIFLPEPVLEKIYHANAKKLLGLQ</sequence>
<name>A0A1P8WR55_9PLAN</name>
<dbReference type="AlphaFoldDB" id="A0A1P8WR55"/>
<keyword evidence="5" id="KW-0378">Hydrolase</keyword>
<dbReference type="InterPro" id="IPR006680">
    <property type="entry name" value="Amidohydro-rel"/>
</dbReference>
<feature type="chain" id="PRO_5012523855" evidence="2">
    <location>
        <begin position="35"/>
        <end position="608"/>
    </location>
</feature>
<keyword evidence="2" id="KW-0732">Signal</keyword>
<dbReference type="Pfam" id="PF06452">
    <property type="entry name" value="CBM9_1"/>
    <property type="match status" value="1"/>
</dbReference>
<accession>A0A1P8WR55</accession>
<reference evidence="5 6" key="1">
    <citation type="journal article" date="2016" name="Front. Microbiol.">
        <title>Fuerstia marisgermanicae gen. nov., sp. nov., an Unusual Member of the Phylum Planctomycetes from the German Wadden Sea.</title>
        <authorList>
            <person name="Kohn T."/>
            <person name="Heuer A."/>
            <person name="Jogler M."/>
            <person name="Vollmers J."/>
            <person name="Boedeker C."/>
            <person name="Bunk B."/>
            <person name="Rast P."/>
            <person name="Borchert D."/>
            <person name="Glockner I."/>
            <person name="Freese H.M."/>
            <person name="Klenk H.P."/>
            <person name="Overmann J."/>
            <person name="Kaster A.K."/>
            <person name="Rohde M."/>
            <person name="Wiegand S."/>
            <person name="Jogler C."/>
        </authorList>
    </citation>
    <scope>NUCLEOTIDE SEQUENCE [LARGE SCALE GENOMIC DNA]</scope>
    <source>
        <strain evidence="5 6">NH11</strain>
    </source>
</reference>
<dbReference type="OrthoDB" id="8673173at2"/>
<dbReference type="Gene3D" id="3.20.20.140">
    <property type="entry name" value="Metal-dependent hydrolases"/>
    <property type="match status" value="1"/>
</dbReference>
<dbReference type="GO" id="GO:0004553">
    <property type="term" value="F:hydrolase activity, hydrolyzing O-glycosyl compounds"/>
    <property type="evidence" value="ECO:0007669"/>
    <property type="project" value="InterPro"/>
</dbReference>
<dbReference type="EMBL" id="CP017641">
    <property type="protein sequence ID" value="APZ96535.1"/>
    <property type="molecule type" value="Genomic_DNA"/>
</dbReference>
<keyword evidence="1" id="KW-0456">Lyase</keyword>
<dbReference type="InterPro" id="IPR010502">
    <property type="entry name" value="Carb-bd_dom_fam9"/>
</dbReference>
<feature type="domain" description="Carbohydrate-binding" evidence="4">
    <location>
        <begin position="55"/>
        <end position="140"/>
    </location>
</feature>
<dbReference type="CDD" id="cd09620">
    <property type="entry name" value="CBM9_like_3"/>
    <property type="match status" value="1"/>
</dbReference>
<dbReference type="STRING" id="1891926.Fuma_06204"/>
<proteinExistence type="predicted"/>
<organism evidence="5 6">
    <name type="scientific">Fuerstiella marisgermanici</name>
    <dbReference type="NCBI Taxonomy" id="1891926"/>
    <lineage>
        <taxon>Bacteria</taxon>
        <taxon>Pseudomonadati</taxon>
        <taxon>Planctomycetota</taxon>
        <taxon>Planctomycetia</taxon>
        <taxon>Planctomycetales</taxon>
        <taxon>Planctomycetaceae</taxon>
        <taxon>Fuerstiella</taxon>
    </lineage>
</organism>
<evidence type="ECO:0000256" key="2">
    <source>
        <dbReference type="SAM" id="SignalP"/>
    </source>
</evidence>
<evidence type="ECO:0000259" key="4">
    <source>
        <dbReference type="Pfam" id="PF06452"/>
    </source>
</evidence>
<dbReference type="KEGG" id="fmr:Fuma_06204"/>
<dbReference type="PANTHER" id="PTHR21240">
    <property type="entry name" value="2-AMINO-3-CARBOXYLMUCONATE-6-SEMIALDEHYDE DECARBOXYLASE"/>
    <property type="match status" value="1"/>
</dbReference>
<dbReference type="InterPro" id="IPR032466">
    <property type="entry name" value="Metal_Hydrolase"/>
</dbReference>
<dbReference type="RefSeq" id="WP_077028667.1">
    <property type="nucleotide sequence ID" value="NZ_CP017641.1"/>
</dbReference>
<dbReference type="GO" id="GO:0016831">
    <property type="term" value="F:carboxy-lyase activity"/>
    <property type="evidence" value="ECO:0007669"/>
    <property type="project" value="InterPro"/>
</dbReference>
<dbReference type="GO" id="GO:0030246">
    <property type="term" value="F:carbohydrate binding"/>
    <property type="evidence" value="ECO:0007669"/>
    <property type="project" value="InterPro"/>
</dbReference>
<dbReference type="Gene3D" id="2.60.40.1190">
    <property type="match status" value="1"/>
</dbReference>
<evidence type="ECO:0000259" key="3">
    <source>
        <dbReference type="Pfam" id="PF04909"/>
    </source>
</evidence>
<dbReference type="GO" id="GO:0016052">
    <property type="term" value="P:carbohydrate catabolic process"/>
    <property type="evidence" value="ECO:0007669"/>
    <property type="project" value="InterPro"/>
</dbReference>
<keyword evidence="6" id="KW-1185">Reference proteome</keyword>
<evidence type="ECO:0000313" key="5">
    <source>
        <dbReference type="EMBL" id="APZ96535.1"/>
    </source>
</evidence>
<dbReference type="PANTHER" id="PTHR21240:SF28">
    <property type="entry name" value="ISO-OROTATE DECARBOXYLASE (EUROFUNG)"/>
    <property type="match status" value="1"/>
</dbReference>
<dbReference type="Proteomes" id="UP000187735">
    <property type="component" value="Chromosome"/>
</dbReference>
<gene>
    <name evidence="5" type="ORF">Fuma_06204</name>
</gene>
<dbReference type="GO" id="GO:0005737">
    <property type="term" value="C:cytoplasm"/>
    <property type="evidence" value="ECO:0007669"/>
    <property type="project" value="TreeGrafter"/>
</dbReference>
<feature type="signal peptide" evidence="2">
    <location>
        <begin position="1"/>
        <end position="34"/>
    </location>
</feature>
<dbReference type="SUPFAM" id="SSF51556">
    <property type="entry name" value="Metallo-dependent hydrolases"/>
    <property type="match status" value="1"/>
</dbReference>
<dbReference type="Pfam" id="PF04909">
    <property type="entry name" value="Amidohydro_2"/>
    <property type="match status" value="1"/>
</dbReference>
<dbReference type="InterPro" id="IPR032465">
    <property type="entry name" value="ACMSD"/>
</dbReference>